<sequence>MKLIGKNERLRGRIEECERRVEKDVCADVRPSFAAVVEKSFDVTDESASNVCKRWVCKNVCWEEYANDLRECAVRDGMNFMNETNVDRLVDMVMKWIQEVNGKRMKELPVAEGRREGRCSLGSGVSWGVTPPRIRVGPTQAEACKGLIRKVGQSHDRYDQYGLITGSGISDTRRPTCVTH</sequence>
<dbReference type="EMBL" id="KQ763038">
    <property type="protein sequence ID" value="OAD55167.1"/>
    <property type="molecule type" value="Genomic_DNA"/>
</dbReference>
<accession>A0A310SDI2</accession>
<evidence type="ECO:0000313" key="1">
    <source>
        <dbReference type="EMBL" id="OAD55167.1"/>
    </source>
</evidence>
<evidence type="ECO:0000313" key="2">
    <source>
        <dbReference type="Proteomes" id="UP000250275"/>
    </source>
</evidence>
<keyword evidence="2" id="KW-1185">Reference proteome</keyword>
<organism evidence="1 2">
    <name type="scientific">Eufriesea mexicana</name>
    <dbReference type="NCBI Taxonomy" id="516756"/>
    <lineage>
        <taxon>Eukaryota</taxon>
        <taxon>Metazoa</taxon>
        <taxon>Ecdysozoa</taxon>
        <taxon>Arthropoda</taxon>
        <taxon>Hexapoda</taxon>
        <taxon>Insecta</taxon>
        <taxon>Pterygota</taxon>
        <taxon>Neoptera</taxon>
        <taxon>Endopterygota</taxon>
        <taxon>Hymenoptera</taxon>
        <taxon>Apocrita</taxon>
        <taxon>Aculeata</taxon>
        <taxon>Apoidea</taxon>
        <taxon>Anthophila</taxon>
        <taxon>Apidae</taxon>
        <taxon>Eufriesea</taxon>
    </lineage>
</organism>
<dbReference type="Proteomes" id="UP000250275">
    <property type="component" value="Unassembled WGS sequence"/>
</dbReference>
<gene>
    <name evidence="1" type="ORF">WN48_05315</name>
</gene>
<protein>
    <submittedName>
        <fullName evidence="1">Uncharacterized protein</fullName>
    </submittedName>
</protein>
<reference evidence="1 2" key="1">
    <citation type="submission" date="2015-07" db="EMBL/GenBank/DDBJ databases">
        <title>The genome of Eufriesea mexicana.</title>
        <authorList>
            <person name="Pan H."/>
            <person name="Kapheim K."/>
        </authorList>
    </citation>
    <scope>NUCLEOTIDE SEQUENCE [LARGE SCALE GENOMIC DNA]</scope>
    <source>
        <strain evidence="1">0111107269</strain>
        <tissue evidence="1">Whole body</tissue>
    </source>
</reference>
<proteinExistence type="predicted"/>
<name>A0A310SDI2_9HYME</name>
<dbReference type="AlphaFoldDB" id="A0A310SDI2"/>